<evidence type="ECO:0000256" key="9">
    <source>
        <dbReference type="ARBA" id="ARBA00022822"/>
    </source>
</evidence>
<dbReference type="PRINTS" id="PR00097">
    <property type="entry name" value="ANTSNTHASEII"/>
</dbReference>
<comment type="pathway">
    <text evidence="4 16">Amino-acid biosynthesis; L-tryptophan biosynthesis; L-tryptophan from chorismate: step 3/5.</text>
</comment>
<evidence type="ECO:0000256" key="7">
    <source>
        <dbReference type="ARBA" id="ARBA00022605"/>
    </source>
</evidence>
<dbReference type="Pfam" id="PF00697">
    <property type="entry name" value="PRAI"/>
    <property type="match status" value="1"/>
</dbReference>
<feature type="compositionally biased region" description="Low complexity" evidence="17">
    <location>
        <begin position="211"/>
        <end position="225"/>
    </location>
</feature>
<dbReference type="AlphaFoldDB" id="A0A1X2HHJ7"/>
<feature type="domain" description="Indole-3-glycerol phosphate synthase" evidence="19">
    <location>
        <begin position="257"/>
        <end position="517"/>
    </location>
</feature>
<dbReference type="FunFam" id="3.20.20.70:FF:000136">
    <property type="entry name" value="Multifunctional tryptophan biosynthesis protein"/>
    <property type="match status" value="1"/>
</dbReference>
<dbReference type="SUPFAM" id="SSF52317">
    <property type="entry name" value="Class I glutamine amidotransferase-like"/>
    <property type="match status" value="1"/>
</dbReference>
<evidence type="ECO:0000256" key="11">
    <source>
        <dbReference type="ARBA" id="ARBA00023141"/>
    </source>
</evidence>
<comment type="catalytic activity">
    <reaction evidence="1 16">
        <text>N-(5-phospho-beta-D-ribosyl)anthranilate = 1-(2-carboxyphenylamino)-1-deoxy-D-ribulose 5-phosphate</text>
        <dbReference type="Rhea" id="RHEA:21540"/>
        <dbReference type="ChEBI" id="CHEBI:18277"/>
        <dbReference type="ChEBI" id="CHEBI:58613"/>
        <dbReference type="EC" id="5.3.1.24"/>
    </reaction>
</comment>
<evidence type="ECO:0000313" key="21">
    <source>
        <dbReference type="EMBL" id="ORY98509.1"/>
    </source>
</evidence>
<reference evidence="21 22" key="1">
    <citation type="submission" date="2016-07" db="EMBL/GenBank/DDBJ databases">
        <title>Pervasive Adenine N6-methylation of Active Genes in Fungi.</title>
        <authorList>
            <consortium name="DOE Joint Genome Institute"/>
            <person name="Mondo S.J."/>
            <person name="Dannebaum R.O."/>
            <person name="Kuo R.C."/>
            <person name="Labutti K."/>
            <person name="Haridas S."/>
            <person name="Kuo A."/>
            <person name="Salamov A."/>
            <person name="Ahrendt S.R."/>
            <person name="Lipzen A."/>
            <person name="Sullivan W."/>
            <person name="Andreopoulos W.B."/>
            <person name="Clum A."/>
            <person name="Lindquist E."/>
            <person name="Daum C."/>
            <person name="Ramamoorthy G.K."/>
            <person name="Gryganskyi A."/>
            <person name="Culley D."/>
            <person name="Magnuson J.K."/>
            <person name="James T.Y."/>
            <person name="O'Malley M.A."/>
            <person name="Stajich J.E."/>
            <person name="Spatafora J.W."/>
            <person name="Visel A."/>
            <person name="Grigoriev I.V."/>
        </authorList>
    </citation>
    <scope>NUCLEOTIDE SEQUENCE [LARGE SCALE GENOMIC DNA]</scope>
    <source>
        <strain evidence="21 22">NRRL 2496</strain>
    </source>
</reference>
<dbReference type="GO" id="GO:0004049">
    <property type="term" value="F:anthranilate synthase activity"/>
    <property type="evidence" value="ECO:0007669"/>
    <property type="project" value="UniProtKB-UniRule"/>
</dbReference>
<dbReference type="CDD" id="cd01743">
    <property type="entry name" value="GATase1_Anthranilate_Synthase"/>
    <property type="match status" value="1"/>
</dbReference>
<evidence type="ECO:0000256" key="1">
    <source>
        <dbReference type="ARBA" id="ARBA00001164"/>
    </source>
</evidence>
<evidence type="ECO:0000256" key="16">
    <source>
        <dbReference type="PIRNR" id="PIRNR001382"/>
    </source>
</evidence>
<comment type="catalytic activity">
    <reaction evidence="15 16">
        <text>chorismate + L-glutamine = anthranilate + pyruvate + L-glutamate + H(+)</text>
        <dbReference type="Rhea" id="RHEA:21732"/>
        <dbReference type="ChEBI" id="CHEBI:15361"/>
        <dbReference type="ChEBI" id="CHEBI:15378"/>
        <dbReference type="ChEBI" id="CHEBI:16567"/>
        <dbReference type="ChEBI" id="CHEBI:29748"/>
        <dbReference type="ChEBI" id="CHEBI:29985"/>
        <dbReference type="ChEBI" id="CHEBI:58359"/>
        <dbReference type="EC" id="4.1.3.27"/>
    </reaction>
</comment>
<organism evidence="21 22">
    <name type="scientific">Syncephalastrum racemosum</name>
    <name type="common">Filamentous fungus</name>
    <dbReference type="NCBI Taxonomy" id="13706"/>
    <lineage>
        <taxon>Eukaryota</taxon>
        <taxon>Fungi</taxon>
        <taxon>Fungi incertae sedis</taxon>
        <taxon>Mucoromycota</taxon>
        <taxon>Mucoromycotina</taxon>
        <taxon>Mucoromycetes</taxon>
        <taxon>Mucorales</taxon>
        <taxon>Syncephalastraceae</taxon>
        <taxon>Syncephalastrum</taxon>
    </lineage>
</organism>
<dbReference type="EMBL" id="MCGN01000003">
    <property type="protein sequence ID" value="ORY98509.1"/>
    <property type="molecule type" value="Genomic_DNA"/>
</dbReference>
<dbReference type="InterPro" id="IPR013785">
    <property type="entry name" value="Aldolase_TIM"/>
</dbReference>
<keyword evidence="11 16" id="KW-0057">Aromatic amino acid biosynthesis</keyword>
<dbReference type="InterPro" id="IPR013798">
    <property type="entry name" value="Indole-3-glycerol_P_synth_dom"/>
</dbReference>
<evidence type="ECO:0000256" key="14">
    <source>
        <dbReference type="ARBA" id="ARBA00023268"/>
    </source>
</evidence>
<sequence length="787" mass="86021">MTTVLIDNYDSFTYNVYQYLSSLGANVVVYRNDKITVEEIEKLNPRNLVISPGPGHPSHDAGVSRAAIRHFAGKIPIFGICMGEQCIFEVFGGTVSYAGEILHGKTSTIRHDGRSIFKGVPQDNQVTRYHSLSGMPSTVPEPLEVTATTSDGVIMGIRHVEYTIEGVQFHPESILCDNGMAMLANFLKLEGGTWDQNPAAGVLPKKTNKPANGAVNGTTVNGTTKAKAELETPAPQQQQQPQPTINGTAPSAVTSVLTRIYAQRQQDVEASKNTPGQSMADLEKLLALHVAPPQKDFFEHLNKNKLSLMAEVKRASPSKGEIDIKANAAEQALNYALAGAHVISVLTEPKWFRGSLNDMRQVRQALSHLPNRPCILRKDFILDRYQILEGRLYGADTVLLIVAMLSDEKLHELYSYAKSLGMEPLVEVNNADEMARANALGAKVIGVNNRNLHSFDVDMETTTRLAKMVPADTILCALSGISSRADVDPMVEQGARAILVGEALMRAWNLKEFIAELLGVQKKDPIPRPAAHEKTMVKICGISTVDAAVEAARAGADMLGMIFVRKSKRYVAPAQAKEIVDAVRALDIKNDIALHTSPSEEWFDYHRHLLEARPRKPLIVGVFVNDTVENMTEIATTVGLDLIQLHGTEAPEIARFLPVPTIKAFHMDAESYDPNLIPHLTYPGNHHAVLLDAKVSSLPADQQGGQGVTFDWSVARDIVHHTRPGHTKAYDFPVILAGGLEPTNVVEAVRAVKPWAVDVSSGVETDGAKDLQKIRDFIQHVKSAQLQ</sequence>
<keyword evidence="9 16" id="KW-0822">Tryptophan biosynthesis</keyword>
<comment type="catalytic activity">
    <reaction evidence="2 16">
        <text>1-(2-carboxyphenylamino)-1-deoxy-D-ribulose 5-phosphate + H(+) = (1S,2R)-1-C-(indol-3-yl)glycerol 3-phosphate + CO2 + H2O</text>
        <dbReference type="Rhea" id="RHEA:23476"/>
        <dbReference type="ChEBI" id="CHEBI:15377"/>
        <dbReference type="ChEBI" id="CHEBI:15378"/>
        <dbReference type="ChEBI" id="CHEBI:16526"/>
        <dbReference type="ChEBI" id="CHEBI:58613"/>
        <dbReference type="ChEBI" id="CHEBI:58866"/>
        <dbReference type="EC" id="4.1.1.48"/>
    </reaction>
</comment>
<feature type="domain" description="Glutamine amidotransferase" evidence="18">
    <location>
        <begin position="4"/>
        <end position="187"/>
    </location>
</feature>
<dbReference type="InterPro" id="IPR029062">
    <property type="entry name" value="Class_I_gatase-like"/>
</dbReference>
<dbReference type="Gene3D" id="3.40.50.880">
    <property type="match status" value="1"/>
</dbReference>
<comment type="pathway">
    <text evidence="6 16">Amino-acid biosynthesis; L-tryptophan biosynthesis; L-tryptophan from chorismate: step 1/5.</text>
</comment>
<evidence type="ECO:0000259" key="18">
    <source>
        <dbReference type="Pfam" id="PF00117"/>
    </source>
</evidence>
<dbReference type="HAMAP" id="MF_00135">
    <property type="entry name" value="PRAI"/>
    <property type="match status" value="1"/>
</dbReference>
<dbReference type="CDD" id="cd00331">
    <property type="entry name" value="IGPS"/>
    <property type="match status" value="1"/>
</dbReference>
<dbReference type="OMA" id="EPIEWAN"/>
<proteinExistence type="inferred from homology"/>
<dbReference type="Pfam" id="PF00218">
    <property type="entry name" value="IGPS"/>
    <property type="match status" value="1"/>
</dbReference>
<dbReference type="GO" id="GO:0004640">
    <property type="term" value="F:phosphoribosylanthranilate isomerase activity"/>
    <property type="evidence" value="ECO:0007669"/>
    <property type="project" value="UniProtKB-UniRule"/>
</dbReference>
<keyword evidence="8 16" id="KW-0210">Decarboxylase</keyword>
<dbReference type="GO" id="GO:0004425">
    <property type="term" value="F:indole-3-glycerol-phosphate synthase activity"/>
    <property type="evidence" value="ECO:0007669"/>
    <property type="project" value="UniProtKB-UniRule"/>
</dbReference>
<evidence type="ECO:0000256" key="5">
    <source>
        <dbReference type="ARBA" id="ARBA00004696"/>
    </source>
</evidence>
<evidence type="ECO:0000256" key="8">
    <source>
        <dbReference type="ARBA" id="ARBA00022793"/>
    </source>
</evidence>
<dbReference type="PRINTS" id="PR00096">
    <property type="entry name" value="GATASE"/>
</dbReference>
<name>A0A1X2HHJ7_SYNRA</name>
<evidence type="ECO:0000256" key="4">
    <source>
        <dbReference type="ARBA" id="ARBA00004664"/>
    </source>
</evidence>
<protein>
    <recommendedName>
        <fullName evidence="16">Multifunctional tryptophan biosynthesis protein</fullName>
    </recommendedName>
    <domain>
        <recommendedName>
            <fullName evidence="16">Anthranilate synthase component 2</fullName>
            <shortName evidence="16">AS</shortName>
            <ecNumber evidence="16">4.1.3.27</ecNumber>
        </recommendedName>
        <alternativeName>
            <fullName evidence="16">Anthranilate synthase, glutamine amidotransferase component</fullName>
        </alternativeName>
    </domain>
    <domain>
        <recommendedName>
            <fullName evidence="16">Indole-3-glycerol phosphate synthase</fullName>
            <shortName evidence="16">IGPS</shortName>
            <ecNumber evidence="16">4.1.1.48</ecNumber>
        </recommendedName>
    </domain>
    <domain>
        <recommendedName>
            <fullName evidence="16">N-(5'-phosphoribosyl)anthranilate isomerase</fullName>
            <shortName evidence="16">PRAI</shortName>
            <ecNumber evidence="16">5.3.1.24</ecNumber>
        </recommendedName>
    </domain>
</protein>
<dbReference type="PROSITE" id="PS51273">
    <property type="entry name" value="GATASE_TYPE_1"/>
    <property type="match status" value="1"/>
</dbReference>
<keyword evidence="7 16" id="KW-0028">Amino-acid biosynthesis</keyword>
<keyword evidence="13 16" id="KW-0456">Lyase</keyword>
<comment type="function">
    <text evidence="3 16">Trifunctional enzyme bearing the Gln amidotransferase (GATase) domain of anthranilate synthase, indole-glycerolphosphate synthase, and phosphoribosylanthranilate isomerase activities.</text>
</comment>
<dbReference type="PANTHER" id="PTHR43418:SF4">
    <property type="entry name" value="MULTIFUNCTIONAL TRYPTOPHAN BIOSYNTHESIS PROTEIN"/>
    <property type="match status" value="1"/>
</dbReference>
<dbReference type="Proteomes" id="UP000242180">
    <property type="component" value="Unassembled WGS sequence"/>
</dbReference>
<keyword evidence="14" id="KW-0511">Multifunctional enzyme</keyword>
<dbReference type="NCBIfam" id="NF001377">
    <property type="entry name" value="PRK00278.2-4"/>
    <property type="match status" value="1"/>
</dbReference>
<evidence type="ECO:0000256" key="17">
    <source>
        <dbReference type="SAM" id="MobiDB-lite"/>
    </source>
</evidence>
<dbReference type="InterPro" id="IPR001468">
    <property type="entry name" value="Indole-3-GlycerolPSynthase_CS"/>
</dbReference>
<dbReference type="GO" id="GO:0000162">
    <property type="term" value="P:L-tryptophan biosynthetic process"/>
    <property type="evidence" value="ECO:0007669"/>
    <property type="project" value="UniProtKB-UniRule"/>
</dbReference>
<dbReference type="PIRSF" id="PIRSF001382">
    <property type="entry name" value="TrpG-trpC-trpF"/>
    <property type="match status" value="1"/>
</dbReference>
<dbReference type="OrthoDB" id="524799at2759"/>
<dbReference type="Pfam" id="PF00117">
    <property type="entry name" value="GATase"/>
    <property type="match status" value="1"/>
</dbReference>
<dbReference type="NCBIfam" id="TIGR00566">
    <property type="entry name" value="trpG_papA"/>
    <property type="match status" value="1"/>
</dbReference>
<dbReference type="CDD" id="cd00405">
    <property type="entry name" value="PRAI"/>
    <property type="match status" value="1"/>
</dbReference>
<dbReference type="PANTHER" id="PTHR43418">
    <property type="entry name" value="MULTIFUNCTIONAL TRYPTOPHAN BIOSYNTHESIS PROTEIN-RELATED"/>
    <property type="match status" value="1"/>
</dbReference>
<evidence type="ECO:0000256" key="2">
    <source>
        <dbReference type="ARBA" id="ARBA00001633"/>
    </source>
</evidence>
<dbReference type="FunFam" id="3.40.50.880:FF:000031">
    <property type="entry name" value="Multifunctional tryptophan biosynthesis protein"/>
    <property type="match status" value="1"/>
</dbReference>
<evidence type="ECO:0000259" key="20">
    <source>
        <dbReference type="Pfam" id="PF00697"/>
    </source>
</evidence>
<dbReference type="PROSITE" id="PS00614">
    <property type="entry name" value="IGPS"/>
    <property type="match status" value="1"/>
</dbReference>
<gene>
    <name evidence="21" type="ORF">BCR43DRAFT_487648</name>
</gene>
<dbReference type="HAMAP" id="MF_00134_B">
    <property type="entry name" value="IGPS_B"/>
    <property type="match status" value="1"/>
</dbReference>
<dbReference type="InterPro" id="IPR016302">
    <property type="entry name" value="Anthranilate_synth_II"/>
</dbReference>
<dbReference type="InterPro" id="IPR050472">
    <property type="entry name" value="Anth_synth/Amidotransfase"/>
</dbReference>
<keyword evidence="12 16" id="KW-0413">Isomerase</keyword>
<dbReference type="EC" id="4.1.1.48" evidence="16"/>
<dbReference type="GO" id="GO:0005829">
    <property type="term" value="C:cytosol"/>
    <property type="evidence" value="ECO:0007669"/>
    <property type="project" value="TreeGrafter"/>
</dbReference>
<dbReference type="InterPro" id="IPR011060">
    <property type="entry name" value="RibuloseP-bd_barrel"/>
</dbReference>
<evidence type="ECO:0000256" key="3">
    <source>
        <dbReference type="ARBA" id="ARBA00003272"/>
    </source>
</evidence>
<dbReference type="EC" id="4.1.3.27" evidence="16"/>
<dbReference type="EC" id="5.3.1.24" evidence="16"/>
<accession>A0A1X2HHJ7</accession>
<dbReference type="InParanoid" id="A0A1X2HHJ7"/>
<feature type="region of interest" description="Disordered" evidence="17">
    <location>
        <begin position="200"/>
        <end position="249"/>
    </location>
</feature>
<dbReference type="SUPFAM" id="SSF51366">
    <property type="entry name" value="Ribulose-phoshate binding barrel"/>
    <property type="match status" value="2"/>
</dbReference>
<dbReference type="InterPro" id="IPR001240">
    <property type="entry name" value="PRAI_dom"/>
</dbReference>
<comment type="pathway">
    <text evidence="5 16">Amino-acid biosynthesis; L-tryptophan biosynthesis; L-tryptophan from chorismate: step 4/5.</text>
</comment>
<keyword evidence="22" id="KW-1185">Reference proteome</keyword>
<dbReference type="FunCoup" id="A0A1X2HHJ7">
    <property type="interactions" value="123"/>
</dbReference>
<dbReference type="UniPathway" id="UPA00035">
    <property type="reaction ID" value="UER00040"/>
</dbReference>
<evidence type="ECO:0000256" key="10">
    <source>
        <dbReference type="ARBA" id="ARBA00022962"/>
    </source>
</evidence>
<dbReference type="STRING" id="13706.A0A1X2HHJ7"/>
<dbReference type="InterPro" id="IPR006221">
    <property type="entry name" value="TrpG/PapA_dom"/>
</dbReference>
<evidence type="ECO:0000259" key="19">
    <source>
        <dbReference type="Pfam" id="PF00218"/>
    </source>
</evidence>
<evidence type="ECO:0000256" key="6">
    <source>
        <dbReference type="ARBA" id="ARBA00004873"/>
    </source>
</evidence>
<feature type="domain" description="N-(5'phosphoribosyl) anthranilate isomerase (PRAI)" evidence="20">
    <location>
        <begin position="601"/>
        <end position="779"/>
    </location>
</feature>
<evidence type="ECO:0000256" key="12">
    <source>
        <dbReference type="ARBA" id="ARBA00023235"/>
    </source>
</evidence>
<dbReference type="Gene3D" id="3.20.20.70">
    <property type="entry name" value="Aldolase class I"/>
    <property type="match status" value="2"/>
</dbReference>
<comment type="caution">
    <text evidence="21">The sequence shown here is derived from an EMBL/GenBank/DDBJ whole genome shotgun (WGS) entry which is preliminary data.</text>
</comment>
<evidence type="ECO:0000256" key="13">
    <source>
        <dbReference type="ARBA" id="ARBA00023239"/>
    </source>
</evidence>
<evidence type="ECO:0000256" key="15">
    <source>
        <dbReference type="ARBA" id="ARBA00047683"/>
    </source>
</evidence>
<dbReference type="InterPro" id="IPR017926">
    <property type="entry name" value="GATASE"/>
</dbReference>
<evidence type="ECO:0000313" key="22">
    <source>
        <dbReference type="Proteomes" id="UP000242180"/>
    </source>
</evidence>
<keyword evidence="10" id="KW-0315">Glutamine amidotransferase</keyword>